<sequence>MTGNVFSLAMSSGKKSLFQLRKQDFYPFQIDAPGVFGSGKFAERAQNVLIIVYLIIMEPFFMSSR</sequence>
<organism evidence="1 2">
    <name type="scientific">Bacteroides eggerthii</name>
    <dbReference type="NCBI Taxonomy" id="28111"/>
    <lineage>
        <taxon>Bacteria</taxon>
        <taxon>Pseudomonadati</taxon>
        <taxon>Bacteroidota</taxon>
        <taxon>Bacteroidia</taxon>
        <taxon>Bacteroidales</taxon>
        <taxon>Bacteroidaceae</taxon>
        <taxon>Bacteroides</taxon>
    </lineage>
</organism>
<protein>
    <submittedName>
        <fullName evidence="1">Uncharacterized protein</fullName>
    </submittedName>
</protein>
<evidence type="ECO:0000313" key="1">
    <source>
        <dbReference type="EMBL" id="KAA5274475.1"/>
    </source>
</evidence>
<dbReference type="Proteomes" id="UP000335496">
    <property type="component" value="Unassembled WGS sequence"/>
</dbReference>
<name>A0ABQ6SEB6_9BACE</name>
<keyword evidence="2" id="KW-1185">Reference proteome</keyword>
<proteinExistence type="predicted"/>
<comment type="caution">
    <text evidence="1">The sequence shown here is derived from an EMBL/GenBank/DDBJ whole genome shotgun (WGS) entry which is preliminary data.</text>
</comment>
<dbReference type="EMBL" id="VVZX01000008">
    <property type="protein sequence ID" value="KAA5274475.1"/>
    <property type="molecule type" value="Genomic_DNA"/>
</dbReference>
<accession>A0ABQ6SEB6</accession>
<gene>
    <name evidence="1" type="ORF">F2Z23_07975</name>
</gene>
<evidence type="ECO:0000313" key="2">
    <source>
        <dbReference type="Proteomes" id="UP000335496"/>
    </source>
</evidence>
<reference evidence="1 2" key="1">
    <citation type="journal article" date="2019" name="Nat. Med.">
        <title>A library of human gut bacterial isolates paired with longitudinal multiomics data enables mechanistic microbiome research.</title>
        <authorList>
            <person name="Poyet M."/>
            <person name="Groussin M."/>
            <person name="Gibbons S.M."/>
            <person name="Avila-Pacheco J."/>
            <person name="Jiang X."/>
            <person name="Kearney S.M."/>
            <person name="Perrotta A.R."/>
            <person name="Berdy B."/>
            <person name="Zhao S."/>
            <person name="Lieberman T.D."/>
            <person name="Swanson P.K."/>
            <person name="Smith M."/>
            <person name="Roesemann S."/>
            <person name="Alexander J.E."/>
            <person name="Rich S.A."/>
            <person name="Livny J."/>
            <person name="Vlamakis H."/>
            <person name="Clish C."/>
            <person name="Bullock K."/>
            <person name="Deik A."/>
            <person name="Scott J."/>
            <person name="Pierce K.A."/>
            <person name="Xavier R.J."/>
            <person name="Alm E.J."/>
        </authorList>
    </citation>
    <scope>NUCLEOTIDE SEQUENCE [LARGE SCALE GENOMIC DNA]</scope>
    <source>
        <strain evidence="1 2">BIOML-A1</strain>
    </source>
</reference>